<evidence type="ECO:0000256" key="1">
    <source>
        <dbReference type="ARBA" id="ARBA00001933"/>
    </source>
</evidence>
<dbReference type="AlphaFoldDB" id="A0A2A4FEG5"/>
<dbReference type="InterPro" id="IPR036052">
    <property type="entry name" value="TrpB-like_PALP_sf"/>
</dbReference>
<name>A0A2A4FEG5_9BURK</name>
<dbReference type="InterPro" id="IPR001926">
    <property type="entry name" value="TrpB-like_PALP"/>
</dbReference>
<dbReference type="InterPro" id="IPR027278">
    <property type="entry name" value="ACCD_DCysDesulf"/>
</dbReference>
<comment type="caution">
    <text evidence="8">The sequence shown here is derived from an EMBL/GenBank/DDBJ whole genome shotgun (WGS) entry which is preliminary data.</text>
</comment>
<evidence type="ECO:0000256" key="5">
    <source>
        <dbReference type="PIRSR" id="PIRSR006278-2"/>
    </source>
</evidence>
<comment type="cofactor">
    <cofactor evidence="1">
        <name>pyridoxal 5'-phosphate</name>
        <dbReference type="ChEBI" id="CHEBI:597326"/>
    </cofactor>
</comment>
<dbReference type="RefSeq" id="WP_084910595.1">
    <property type="nucleotide sequence ID" value="NZ_CP020739.1"/>
</dbReference>
<feature type="region of interest" description="Disordered" evidence="6">
    <location>
        <begin position="331"/>
        <end position="361"/>
    </location>
</feature>
<dbReference type="GO" id="GO:0019148">
    <property type="term" value="F:D-cysteine desulfhydrase activity"/>
    <property type="evidence" value="ECO:0007669"/>
    <property type="project" value="TreeGrafter"/>
</dbReference>
<comment type="similarity">
    <text evidence="2">Belongs to the ACC deaminase/D-cysteine desulfhydrase family.</text>
</comment>
<dbReference type="EMBL" id="MTZU01000057">
    <property type="protein sequence ID" value="PCE30709.1"/>
    <property type="molecule type" value="Genomic_DNA"/>
</dbReference>
<evidence type="ECO:0000259" key="7">
    <source>
        <dbReference type="Pfam" id="PF00291"/>
    </source>
</evidence>
<organism evidence="8 9">
    <name type="scientific">Burkholderia ubonensis subsp. mesacidophila</name>
    <dbReference type="NCBI Taxonomy" id="265293"/>
    <lineage>
        <taxon>Bacteria</taxon>
        <taxon>Pseudomonadati</taxon>
        <taxon>Pseudomonadota</taxon>
        <taxon>Betaproteobacteria</taxon>
        <taxon>Burkholderiales</taxon>
        <taxon>Burkholderiaceae</taxon>
        <taxon>Burkholderia</taxon>
        <taxon>Burkholderia cepacia complex</taxon>
    </lineage>
</organism>
<feature type="compositionally biased region" description="Polar residues" evidence="6">
    <location>
        <begin position="351"/>
        <end position="361"/>
    </location>
</feature>
<evidence type="ECO:0000256" key="2">
    <source>
        <dbReference type="ARBA" id="ARBA00008639"/>
    </source>
</evidence>
<evidence type="ECO:0000313" key="8">
    <source>
        <dbReference type="EMBL" id="PCE30709.1"/>
    </source>
</evidence>
<evidence type="ECO:0000256" key="4">
    <source>
        <dbReference type="PIRSR" id="PIRSR006278-1"/>
    </source>
</evidence>
<accession>A0A2A4FEG5</accession>
<sequence length="361" mass="38839">MSRVRLLPELVPELDALVRPLDLLMQPTPVTEEPALARRWGQAGLWIKRDDLTNPLYGGSKVRALEFLLGKARMEGADGVVTMGPYGSHQMLATAVFGRQTGFLTRGVMTPQPDVPEVELNRRLLPAFGMEVMRCGSFAAVPATLLRARLTRLGAGRPFWIPPGANHPLGVMSAVEGALEVVQAIRAGSMPAPDDVVVPTGTCATAAGVYLGFALGGIAVRVVAVRMVPMIVTGPAKLLRMARQTERLLRRHGLSAPARWGELLWVNAHAAPGYGRAGVVAERARADVAQLGAFRTEATYTAKTLALLAGGGLQRRRVLFWNTYSAIDPDPSREVADTDEFDDGMPFPHAATTTAPWETPN</sequence>
<dbReference type="Pfam" id="PF00291">
    <property type="entry name" value="PALP"/>
    <property type="match status" value="1"/>
</dbReference>
<keyword evidence="3 5" id="KW-0663">Pyridoxal phosphate</keyword>
<feature type="active site" description="Nucleophile" evidence="4">
    <location>
        <position position="88"/>
    </location>
</feature>
<dbReference type="GeneID" id="69006783"/>
<proteinExistence type="inferred from homology"/>
<reference evidence="8 9" key="1">
    <citation type="submission" date="2017-01" db="EMBL/GenBank/DDBJ databases">
        <title>Whole-Genome Shotgun Sequencing of Two beta-Proteobacterial Species in Search of the Bulgecin Biosynthetic Cluster.</title>
        <authorList>
            <person name="Horsman M.E."/>
            <person name="Marous D.R."/>
            <person name="Li R."/>
            <person name="Oliver R.A."/>
            <person name="Byun B."/>
            <person name="Emrich S.J."/>
            <person name="Boggess B."/>
            <person name="Townsend C.A."/>
            <person name="Mobashery S."/>
        </authorList>
    </citation>
    <scope>NUCLEOTIDE SEQUENCE [LARGE SCALE GENOMIC DNA]</scope>
    <source>
        <strain evidence="8 9">ATCC 31433</strain>
    </source>
</reference>
<dbReference type="PIRSF" id="PIRSF006278">
    <property type="entry name" value="ACCD_DCysDesulf"/>
    <property type="match status" value="1"/>
</dbReference>
<evidence type="ECO:0000313" key="9">
    <source>
        <dbReference type="Proteomes" id="UP000217994"/>
    </source>
</evidence>
<feature type="modified residue" description="N6-(pyridoxal phosphate)lysine" evidence="5">
    <location>
        <position position="61"/>
    </location>
</feature>
<evidence type="ECO:0000256" key="3">
    <source>
        <dbReference type="ARBA" id="ARBA00022898"/>
    </source>
</evidence>
<protein>
    <submittedName>
        <fullName evidence="8">1-aminocyclopropane-1-carboxylate deaminase</fullName>
    </submittedName>
</protein>
<dbReference type="PANTHER" id="PTHR43780">
    <property type="entry name" value="1-AMINOCYCLOPROPANE-1-CARBOXYLATE DEAMINASE-RELATED"/>
    <property type="match status" value="1"/>
</dbReference>
<gene>
    <name evidence="8" type="ORF">BZL54_19600</name>
</gene>
<dbReference type="Proteomes" id="UP000217994">
    <property type="component" value="Unassembled WGS sequence"/>
</dbReference>
<dbReference type="PANTHER" id="PTHR43780:SF2">
    <property type="entry name" value="1-AMINOCYCLOPROPANE-1-CARBOXYLATE DEAMINASE-RELATED"/>
    <property type="match status" value="1"/>
</dbReference>
<dbReference type="SUPFAM" id="SSF53686">
    <property type="entry name" value="Tryptophan synthase beta subunit-like PLP-dependent enzymes"/>
    <property type="match status" value="1"/>
</dbReference>
<feature type="domain" description="Tryptophan synthase beta chain-like PALP" evidence="7">
    <location>
        <begin position="24"/>
        <end position="321"/>
    </location>
</feature>
<dbReference type="Gene3D" id="3.40.50.1100">
    <property type="match status" value="2"/>
</dbReference>
<evidence type="ECO:0000256" key="6">
    <source>
        <dbReference type="SAM" id="MobiDB-lite"/>
    </source>
</evidence>